<reference evidence="3 4" key="1">
    <citation type="submission" date="2022-05" db="EMBL/GenBank/DDBJ databases">
        <authorList>
            <consortium name="Genoscope - CEA"/>
            <person name="William W."/>
        </authorList>
    </citation>
    <scope>NUCLEOTIDE SEQUENCE [LARGE SCALE GENOMIC DNA]</scope>
</reference>
<dbReference type="Proteomes" id="UP001159428">
    <property type="component" value="Unassembled WGS sequence"/>
</dbReference>
<protein>
    <submittedName>
        <fullName evidence="3">Uncharacterized protein</fullName>
    </submittedName>
</protein>
<sequence length="84" mass="9699">MKYLALLLMVLCLAKAFIIENEEDPELEKEEPVATMNDEPNPAILNEGENEKPVKRHYGYGRYGGYRFGGSRYGGSRYRYYGKK</sequence>
<evidence type="ECO:0000256" key="2">
    <source>
        <dbReference type="SAM" id="SignalP"/>
    </source>
</evidence>
<feature type="chain" id="PRO_5043628245" evidence="2">
    <location>
        <begin position="17"/>
        <end position="84"/>
    </location>
</feature>
<organism evidence="3 4">
    <name type="scientific">Pocillopora meandrina</name>
    <dbReference type="NCBI Taxonomy" id="46732"/>
    <lineage>
        <taxon>Eukaryota</taxon>
        <taxon>Metazoa</taxon>
        <taxon>Cnidaria</taxon>
        <taxon>Anthozoa</taxon>
        <taxon>Hexacorallia</taxon>
        <taxon>Scleractinia</taxon>
        <taxon>Astrocoeniina</taxon>
        <taxon>Pocilloporidae</taxon>
        <taxon>Pocillopora</taxon>
    </lineage>
</organism>
<dbReference type="AlphaFoldDB" id="A0AAU9XYR8"/>
<feature type="region of interest" description="Disordered" evidence="1">
    <location>
        <begin position="27"/>
        <end position="50"/>
    </location>
</feature>
<dbReference type="EMBL" id="CALNXJ010000081">
    <property type="protein sequence ID" value="CAH3161804.1"/>
    <property type="molecule type" value="Genomic_DNA"/>
</dbReference>
<feature type="signal peptide" evidence="2">
    <location>
        <begin position="1"/>
        <end position="16"/>
    </location>
</feature>
<keyword evidence="2" id="KW-0732">Signal</keyword>
<gene>
    <name evidence="3" type="ORF">PMEA_00033937</name>
</gene>
<evidence type="ECO:0000313" key="4">
    <source>
        <dbReference type="Proteomes" id="UP001159428"/>
    </source>
</evidence>
<comment type="caution">
    <text evidence="3">The sequence shown here is derived from an EMBL/GenBank/DDBJ whole genome shotgun (WGS) entry which is preliminary data.</text>
</comment>
<accession>A0AAU9XYR8</accession>
<evidence type="ECO:0000256" key="1">
    <source>
        <dbReference type="SAM" id="MobiDB-lite"/>
    </source>
</evidence>
<keyword evidence="4" id="KW-1185">Reference proteome</keyword>
<proteinExistence type="predicted"/>
<evidence type="ECO:0000313" key="3">
    <source>
        <dbReference type="EMBL" id="CAH3161804.1"/>
    </source>
</evidence>
<name>A0AAU9XYR8_9CNID</name>